<feature type="region of interest" description="Disordered" evidence="1">
    <location>
        <begin position="1"/>
        <end position="35"/>
    </location>
</feature>
<proteinExistence type="predicted"/>
<dbReference type="InterPro" id="IPR043736">
    <property type="entry name" value="DUF5681"/>
</dbReference>
<sequence>MADKESGENRNQQGQFLPGNCANPGGRPKGSRNATTMTLQQALLESFHQLGGVQWLVQLGRTEPRTFATLLLRLLPQAQPEESDDEVLVDDPDPDV</sequence>
<dbReference type="AlphaFoldDB" id="A0A3M8QZC9"/>
<dbReference type="EMBL" id="RIZI01000167">
    <property type="protein sequence ID" value="RNF61649.1"/>
    <property type="molecule type" value="Genomic_DNA"/>
</dbReference>
<protein>
    <recommendedName>
        <fullName evidence="2">DUF5681 domain-containing protein</fullName>
    </recommendedName>
</protein>
<feature type="domain" description="DUF5681" evidence="2">
    <location>
        <begin position="12"/>
        <end position="43"/>
    </location>
</feature>
<name>A0A3M8QZC9_9PROT</name>
<dbReference type="RefSeq" id="WP_123103936.1">
    <property type="nucleotide sequence ID" value="NZ_CP127527.1"/>
</dbReference>
<evidence type="ECO:0000259" key="2">
    <source>
        <dbReference type="Pfam" id="PF18932"/>
    </source>
</evidence>
<dbReference type="OrthoDB" id="2086138at2"/>
<evidence type="ECO:0000256" key="1">
    <source>
        <dbReference type="SAM" id="MobiDB-lite"/>
    </source>
</evidence>
<gene>
    <name evidence="3" type="ORF">EC580_08165</name>
</gene>
<reference evidence="3" key="1">
    <citation type="submission" date="2018-10" db="EMBL/GenBank/DDBJ databases">
        <title>Acidithiobacillus sulfuriphilus sp. nov.: an extremely acidophilic sulfur-oxidizing chemolithotroph isolated from a neutral pH environment.</title>
        <authorList>
            <person name="Falagan C."/>
            <person name="Moya-Beltran A."/>
            <person name="Quatrini R."/>
            <person name="Johnson D.B."/>
        </authorList>
    </citation>
    <scope>NUCLEOTIDE SEQUENCE [LARGE SCALE GENOMIC DNA]</scope>
    <source>
        <strain evidence="3">CJ-2</strain>
    </source>
</reference>
<evidence type="ECO:0000313" key="3">
    <source>
        <dbReference type="EMBL" id="RNF61649.1"/>
    </source>
</evidence>
<organism evidence="3">
    <name type="scientific">Acidithiobacillus sulfuriphilus</name>
    <dbReference type="NCBI Taxonomy" id="1867749"/>
    <lineage>
        <taxon>Bacteria</taxon>
        <taxon>Pseudomonadati</taxon>
        <taxon>Pseudomonadota</taxon>
        <taxon>Acidithiobacillia</taxon>
        <taxon>Acidithiobacillales</taxon>
        <taxon>Acidithiobacillaceae</taxon>
        <taxon>Acidithiobacillus</taxon>
    </lineage>
</organism>
<dbReference type="Pfam" id="PF18932">
    <property type="entry name" value="DUF5681"/>
    <property type="match status" value="1"/>
</dbReference>
<accession>A0A3M8QZC9</accession>
<comment type="caution">
    <text evidence="3">The sequence shown here is derived from an EMBL/GenBank/DDBJ whole genome shotgun (WGS) entry which is preliminary data.</text>
</comment>